<comment type="catalytic activity">
    <reaction evidence="5 6">
        <text>O-phospho-L-threonyl-[protein] + H2O = L-threonyl-[protein] + phosphate</text>
        <dbReference type="Rhea" id="RHEA:47004"/>
        <dbReference type="Rhea" id="RHEA-COMP:11060"/>
        <dbReference type="Rhea" id="RHEA-COMP:11605"/>
        <dbReference type="ChEBI" id="CHEBI:15377"/>
        <dbReference type="ChEBI" id="CHEBI:30013"/>
        <dbReference type="ChEBI" id="CHEBI:43474"/>
        <dbReference type="ChEBI" id="CHEBI:61977"/>
        <dbReference type="EC" id="3.1.3.16"/>
    </reaction>
</comment>
<dbReference type="NCBIfam" id="TIGR02250">
    <property type="entry name" value="FCP1_euk"/>
    <property type="match status" value="1"/>
</dbReference>
<comment type="subcellular location">
    <subcellularLocation>
        <location evidence="1 6">Nucleus</location>
    </subcellularLocation>
</comment>
<comment type="catalytic activity">
    <reaction evidence="4 6">
        <text>O-phospho-L-seryl-[protein] + H2O = L-seryl-[protein] + phosphate</text>
        <dbReference type="Rhea" id="RHEA:20629"/>
        <dbReference type="Rhea" id="RHEA-COMP:9863"/>
        <dbReference type="Rhea" id="RHEA-COMP:11604"/>
        <dbReference type="ChEBI" id="CHEBI:15377"/>
        <dbReference type="ChEBI" id="CHEBI:29999"/>
        <dbReference type="ChEBI" id="CHEBI:43474"/>
        <dbReference type="ChEBI" id="CHEBI:83421"/>
        <dbReference type="EC" id="3.1.3.16"/>
    </reaction>
</comment>
<feature type="compositionally biased region" description="Polar residues" evidence="7">
    <location>
        <begin position="636"/>
        <end position="645"/>
    </location>
</feature>
<evidence type="ECO:0000256" key="7">
    <source>
        <dbReference type="SAM" id="MobiDB-lite"/>
    </source>
</evidence>
<dbReference type="PROSITE" id="PS50969">
    <property type="entry name" value="FCP1"/>
    <property type="match status" value="1"/>
</dbReference>
<sequence>MENEQFLYISSKYLPVKIMKFKVKAGEDVKKDQVLLVFQFKEKIVTFDKNQNKIVTYQESLLDFTSMYEGKLTKFLCKEGDFVEKENQPVAIITEPCGHFVQFNSLCGTCGKDLAFSDFLGNETSRAQINMSHDAKGVTVSLKEAKRIENEQEKRLMQEKRLILILDLDQTVIQATVDPTVGEWMSDPNNPNFPALEDVHQFVLNESPTVYYIKLRPGTKEFLRKTSQLYEMHIYTMGTRNYAEAVAKIIDPDKSLFKERILSRDESGSFSEKSIQRLFPCNEHLVVVVDDRADIWGYPPNLIKVRPYDFFIGIGDINEPIYAASAIVSEVKEGISLHSNILPISDQEALRDAELLTEGDGDQSRIQCLINQVGNHEIAHQFEDRPLSKEFERQASQDDSKGVLNKKIDNTVAISNNGKQLLKHSIDDATTTNAKPKKPVLLDNDNELALVEKILRNVFEKFFEEEDLRKSDTRKIMSNRMNEVLKDCVIVFTGVIPLGISPNKHELWIRATLFGATCLTQLNDDVTHVIGIKRGTDKLNRAKNKPGIKCVLVDWLINSLSQWEKLSEEPYLLEPVVEKVTSPKDDTIDEADILIGNLQDSELWEKMNREVEEALEDSDEEDDDDWLNEEIEEGLNATNEENSGLGSKRIRDAEENMDDRVTKKKIKNL</sequence>
<dbReference type="CDD" id="cd07521">
    <property type="entry name" value="HAD_FCP1-like"/>
    <property type="match status" value="1"/>
</dbReference>
<feature type="domain" description="FCP1 homology" evidence="9">
    <location>
        <begin position="157"/>
        <end position="331"/>
    </location>
</feature>
<dbReference type="AlphaFoldDB" id="A0AAD5Y3U4"/>
<dbReference type="EMBL" id="JADGJW010000016">
    <property type="protein sequence ID" value="KAJ3227458.1"/>
    <property type="molecule type" value="Genomic_DNA"/>
</dbReference>
<organism evidence="10 11">
    <name type="scientific">Clydaea vesicula</name>
    <dbReference type="NCBI Taxonomy" id="447962"/>
    <lineage>
        <taxon>Eukaryota</taxon>
        <taxon>Fungi</taxon>
        <taxon>Fungi incertae sedis</taxon>
        <taxon>Chytridiomycota</taxon>
        <taxon>Chytridiomycota incertae sedis</taxon>
        <taxon>Chytridiomycetes</taxon>
        <taxon>Lobulomycetales</taxon>
        <taxon>Lobulomycetaceae</taxon>
        <taxon>Clydaea</taxon>
    </lineage>
</organism>
<keyword evidence="11" id="KW-1185">Reference proteome</keyword>
<feature type="compositionally biased region" description="Acidic residues" evidence="7">
    <location>
        <begin position="613"/>
        <end position="633"/>
    </location>
</feature>
<dbReference type="GO" id="GO:0005634">
    <property type="term" value="C:nucleus"/>
    <property type="evidence" value="ECO:0007669"/>
    <property type="project" value="UniProtKB-SubCell"/>
</dbReference>
<gene>
    <name evidence="10" type="primary">FCP1</name>
    <name evidence="10" type="ORF">HK099_001914</name>
</gene>
<evidence type="ECO:0000256" key="3">
    <source>
        <dbReference type="ARBA" id="ARBA00023242"/>
    </source>
</evidence>
<dbReference type="PANTHER" id="PTHR23081:SF36">
    <property type="entry name" value="RNA POLYMERASE II SUBUNIT A C-TERMINAL DOMAIN PHOSPHATASE"/>
    <property type="match status" value="1"/>
</dbReference>
<evidence type="ECO:0000256" key="1">
    <source>
        <dbReference type="ARBA" id="ARBA00004123"/>
    </source>
</evidence>
<dbReference type="Pfam" id="PF03031">
    <property type="entry name" value="NIF"/>
    <property type="match status" value="1"/>
</dbReference>
<dbReference type="InterPro" id="IPR039189">
    <property type="entry name" value="Fcp1"/>
</dbReference>
<dbReference type="SMART" id="SM00577">
    <property type="entry name" value="CPDc"/>
    <property type="match status" value="1"/>
</dbReference>
<dbReference type="InterPro" id="IPR011947">
    <property type="entry name" value="FCP1_euk"/>
</dbReference>
<keyword evidence="3 6" id="KW-0539">Nucleus</keyword>
<evidence type="ECO:0000256" key="6">
    <source>
        <dbReference type="RuleBase" id="RU366066"/>
    </source>
</evidence>
<accession>A0AAD5Y3U4</accession>
<dbReference type="SMART" id="SM00292">
    <property type="entry name" value="BRCT"/>
    <property type="match status" value="1"/>
</dbReference>
<dbReference type="InterPro" id="IPR004274">
    <property type="entry name" value="FCP1_dom"/>
</dbReference>
<evidence type="ECO:0000256" key="2">
    <source>
        <dbReference type="ARBA" id="ARBA00022801"/>
    </source>
</evidence>
<dbReference type="GO" id="GO:0008420">
    <property type="term" value="F:RNA polymerase II CTD heptapeptide repeat phosphatase activity"/>
    <property type="evidence" value="ECO:0007669"/>
    <property type="project" value="UniProtKB-UniRule"/>
</dbReference>
<keyword evidence="2 6" id="KW-0378">Hydrolase</keyword>
<dbReference type="PANTHER" id="PTHR23081">
    <property type="entry name" value="RNA POLYMERASE II CTD PHOSPHATASE"/>
    <property type="match status" value="1"/>
</dbReference>
<dbReference type="Proteomes" id="UP001211065">
    <property type="component" value="Unassembled WGS sequence"/>
</dbReference>
<dbReference type="InterPro" id="IPR036420">
    <property type="entry name" value="BRCT_dom_sf"/>
</dbReference>
<comment type="function">
    <text evidence="6">This promotes the activity of RNA polymerase II.</text>
</comment>
<dbReference type="CDD" id="cd17729">
    <property type="entry name" value="BRCT_CTDP1"/>
    <property type="match status" value="1"/>
</dbReference>
<evidence type="ECO:0000313" key="11">
    <source>
        <dbReference type="Proteomes" id="UP001211065"/>
    </source>
</evidence>
<proteinExistence type="predicted"/>
<dbReference type="SUPFAM" id="SSF52113">
    <property type="entry name" value="BRCT domain"/>
    <property type="match status" value="1"/>
</dbReference>
<protein>
    <recommendedName>
        <fullName evidence="6">RNA polymerase II subunit A C-terminal domain phosphatase</fullName>
        <ecNumber evidence="6">3.1.3.16</ecNumber>
    </recommendedName>
</protein>
<name>A0AAD5Y3U4_9FUNG</name>
<evidence type="ECO:0000259" key="9">
    <source>
        <dbReference type="PROSITE" id="PS50969"/>
    </source>
</evidence>
<dbReference type="EC" id="3.1.3.16" evidence="6"/>
<evidence type="ECO:0000256" key="5">
    <source>
        <dbReference type="ARBA" id="ARBA00048336"/>
    </source>
</evidence>
<dbReference type="Gene3D" id="3.40.50.1000">
    <property type="entry name" value="HAD superfamily/HAD-like"/>
    <property type="match status" value="1"/>
</dbReference>
<dbReference type="SUPFAM" id="SSF56784">
    <property type="entry name" value="HAD-like"/>
    <property type="match status" value="1"/>
</dbReference>
<feature type="compositionally biased region" description="Basic and acidic residues" evidence="7">
    <location>
        <begin position="649"/>
        <end position="661"/>
    </location>
</feature>
<feature type="domain" description="BRCT" evidence="8">
    <location>
        <begin position="480"/>
        <end position="573"/>
    </location>
</feature>
<evidence type="ECO:0000256" key="4">
    <source>
        <dbReference type="ARBA" id="ARBA00047761"/>
    </source>
</evidence>
<dbReference type="InterPro" id="IPR036412">
    <property type="entry name" value="HAD-like_sf"/>
</dbReference>
<dbReference type="Gene3D" id="3.40.50.10190">
    <property type="entry name" value="BRCT domain"/>
    <property type="match status" value="1"/>
</dbReference>
<evidence type="ECO:0000259" key="8">
    <source>
        <dbReference type="PROSITE" id="PS50172"/>
    </source>
</evidence>
<dbReference type="InterPro" id="IPR001357">
    <property type="entry name" value="BRCT_dom"/>
</dbReference>
<evidence type="ECO:0000313" key="10">
    <source>
        <dbReference type="EMBL" id="KAJ3227458.1"/>
    </source>
</evidence>
<dbReference type="InterPro" id="IPR023214">
    <property type="entry name" value="HAD_sf"/>
</dbReference>
<reference evidence="10" key="1">
    <citation type="submission" date="2020-05" db="EMBL/GenBank/DDBJ databases">
        <title>Phylogenomic resolution of chytrid fungi.</title>
        <authorList>
            <person name="Stajich J.E."/>
            <person name="Amses K."/>
            <person name="Simmons R."/>
            <person name="Seto K."/>
            <person name="Myers J."/>
            <person name="Bonds A."/>
            <person name="Quandt C.A."/>
            <person name="Barry K."/>
            <person name="Liu P."/>
            <person name="Grigoriev I."/>
            <person name="Longcore J.E."/>
            <person name="James T.Y."/>
        </authorList>
    </citation>
    <scope>NUCLEOTIDE SEQUENCE</scope>
    <source>
        <strain evidence="10">JEL0476</strain>
    </source>
</reference>
<dbReference type="SUPFAM" id="SSF51230">
    <property type="entry name" value="Single hybrid motif"/>
    <property type="match status" value="1"/>
</dbReference>
<feature type="region of interest" description="Disordered" evidence="7">
    <location>
        <begin position="611"/>
        <end position="669"/>
    </location>
</feature>
<dbReference type="Gene3D" id="2.40.50.100">
    <property type="match status" value="1"/>
</dbReference>
<dbReference type="PROSITE" id="PS50172">
    <property type="entry name" value="BRCT"/>
    <property type="match status" value="1"/>
</dbReference>
<comment type="caution">
    <text evidence="10">The sequence shown here is derived from an EMBL/GenBank/DDBJ whole genome shotgun (WGS) entry which is preliminary data.</text>
</comment>
<dbReference type="Pfam" id="PF00533">
    <property type="entry name" value="BRCT"/>
    <property type="match status" value="1"/>
</dbReference>
<dbReference type="InterPro" id="IPR011053">
    <property type="entry name" value="Single_hybrid_motif"/>
</dbReference>